<protein>
    <submittedName>
        <fullName evidence="1">Uncharacterized protein</fullName>
    </submittedName>
</protein>
<dbReference type="EMBL" id="MN739102">
    <property type="protein sequence ID" value="QHS88650.1"/>
    <property type="molecule type" value="Genomic_DNA"/>
</dbReference>
<accession>A0A6C0B9C6</accession>
<reference evidence="1" key="1">
    <citation type="journal article" date="2020" name="Nature">
        <title>Giant virus diversity and host interactions through global metagenomics.</title>
        <authorList>
            <person name="Schulz F."/>
            <person name="Roux S."/>
            <person name="Paez-Espino D."/>
            <person name="Jungbluth S."/>
            <person name="Walsh D.A."/>
            <person name="Denef V.J."/>
            <person name="McMahon K.D."/>
            <person name="Konstantinidis K.T."/>
            <person name="Eloe-Fadrosh E.A."/>
            <person name="Kyrpides N.C."/>
            <person name="Woyke T."/>
        </authorList>
    </citation>
    <scope>NUCLEOTIDE SEQUENCE</scope>
    <source>
        <strain evidence="1">GVMAG-M-3300010158-59</strain>
    </source>
</reference>
<evidence type="ECO:0000313" key="1">
    <source>
        <dbReference type="EMBL" id="QHS88650.1"/>
    </source>
</evidence>
<organism evidence="1">
    <name type="scientific">viral metagenome</name>
    <dbReference type="NCBI Taxonomy" id="1070528"/>
    <lineage>
        <taxon>unclassified sequences</taxon>
        <taxon>metagenomes</taxon>
        <taxon>organismal metagenomes</taxon>
    </lineage>
</organism>
<proteinExistence type="predicted"/>
<dbReference type="AlphaFoldDB" id="A0A6C0B9C6"/>
<sequence>MPYGNFYVGKGGFQYKRSGGGGNRKNPPIGLITGVYADVNNTYVPGAGVGASSIATRRAKLLRSTICTSQYPCSKSYSRLGLQMSGGSNQYALNWGVPIVAPIKL</sequence>
<name>A0A6C0B9C6_9ZZZZ</name>